<dbReference type="SUPFAM" id="SSF52402">
    <property type="entry name" value="Adenine nucleotide alpha hydrolases-like"/>
    <property type="match status" value="2"/>
</dbReference>
<dbReference type="Gene3D" id="3.40.50.620">
    <property type="entry name" value="HUPs"/>
    <property type="match status" value="2"/>
</dbReference>
<dbReference type="RefSeq" id="WP_085180905.1">
    <property type="nucleotide sequence ID" value="NZ_CSTD01000003.1"/>
</dbReference>
<gene>
    <name evidence="3" type="ORF">BN971_03453</name>
</gene>
<name>A0A0U0WD99_MYCBE</name>
<evidence type="ECO:0000313" key="3">
    <source>
        <dbReference type="EMBL" id="CPR12159.1"/>
    </source>
</evidence>
<evidence type="ECO:0000259" key="2">
    <source>
        <dbReference type="Pfam" id="PF00582"/>
    </source>
</evidence>
<dbReference type="OrthoDB" id="3174546at2"/>
<dbReference type="InterPro" id="IPR006015">
    <property type="entry name" value="Universal_stress_UspA"/>
</dbReference>
<dbReference type="PANTHER" id="PTHR46268">
    <property type="entry name" value="STRESS RESPONSE PROTEIN NHAX"/>
    <property type="match status" value="1"/>
</dbReference>
<dbReference type="PANTHER" id="PTHR46268:SF6">
    <property type="entry name" value="UNIVERSAL STRESS PROTEIN UP12"/>
    <property type="match status" value="1"/>
</dbReference>
<dbReference type="PRINTS" id="PR01438">
    <property type="entry name" value="UNVRSLSTRESS"/>
</dbReference>
<dbReference type="Pfam" id="PF00582">
    <property type="entry name" value="Usp"/>
    <property type="match status" value="1"/>
</dbReference>
<evidence type="ECO:0000256" key="1">
    <source>
        <dbReference type="ARBA" id="ARBA00008791"/>
    </source>
</evidence>
<accession>A0A0U0WD99</accession>
<dbReference type="Proteomes" id="UP000198875">
    <property type="component" value="Unassembled WGS sequence"/>
</dbReference>
<proteinExistence type="inferred from homology"/>
<feature type="domain" description="UspA" evidence="2">
    <location>
        <begin position="8"/>
        <end position="131"/>
    </location>
</feature>
<sequence>MNESAKPQPVVVGVDGSKAAIRAALWAVDEAVSRDVPLRLLHAIEDAESGGAPADTALRQARTAIEAAGAQVKVESETVQGPAVGSLIRASAAAAMVCVGAVGLRHFQAGRVGSTAAALAVSARCPVAVIRGHDHHPRPSADDIVVEVEEAADNGGLLRAAAEEARLRGAAVRALVCRRGEPGEPVVADTESDRRALADLDRRLATWKRRYPEVRVEPVAVHRSLLEYVAGSRRGIGLVIVGARNRAHLAELVGPAGSAVLQDAGCSLLIVNRQHM</sequence>
<protein>
    <submittedName>
        <fullName evidence="3">Universal stress protein</fullName>
    </submittedName>
</protein>
<dbReference type="AlphaFoldDB" id="A0A0U0WD99"/>
<organism evidence="3 4">
    <name type="scientific">Mycobacterium bohemicum DSM 44277</name>
    <dbReference type="NCBI Taxonomy" id="1236609"/>
    <lineage>
        <taxon>Bacteria</taxon>
        <taxon>Bacillati</taxon>
        <taxon>Actinomycetota</taxon>
        <taxon>Actinomycetes</taxon>
        <taxon>Mycobacteriales</taxon>
        <taxon>Mycobacteriaceae</taxon>
        <taxon>Mycobacterium</taxon>
    </lineage>
</organism>
<dbReference type="InterPro" id="IPR014729">
    <property type="entry name" value="Rossmann-like_a/b/a_fold"/>
</dbReference>
<comment type="similarity">
    <text evidence="1">Belongs to the universal stress protein A family.</text>
</comment>
<evidence type="ECO:0000313" key="4">
    <source>
        <dbReference type="Proteomes" id="UP000198875"/>
    </source>
</evidence>
<dbReference type="EMBL" id="CSTD01000003">
    <property type="protein sequence ID" value="CPR12159.1"/>
    <property type="molecule type" value="Genomic_DNA"/>
</dbReference>
<dbReference type="InterPro" id="IPR006016">
    <property type="entry name" value="UspA"/>
</dbReference>
<reference evidence="3 4" key="1">
    <citation type="submission" date="2015-03" db="EMBL/GenBank/DDBJ databases">
        <authorList>
            <person name="Murphy D."/>
        </authorList>
    </citation>
    <scope>NUCLEOTIDE SEQUENCE [LARGE SCALE GENOMIC DNA]</scope>
    <source>
        <strain evidence="3 4">DSM 44277</strain>
    </source>
</reference>